<dbReference type="GO" id="GO:0003677">
    <property type="term" value="F:DNA binding"/>
    <property type="evidence" value="ECO:0007669"/>
    <property type="project" value="UniProtKB-KW"/>
</dbReference>
<evidence type="ECO:0000313" key="10">
    <source>
        <dbReference type="EMBL" id="RNM31786.1"/>
    </source>
</evidence>
<feature type="domain" description="HTH marR-type" evidence="8">
    <location>
        <begin position="4"/>
        <end position="136"/>
    </location>
</feature>
<evidence type="ECO:0000256" key="4">
    <source>
        <dbReference type="ARBA" id="ARBA00023014"/>
    </source>
</evidence>
<dbReference type="InterPro" id="IPR036388">
    <property type="entry name" value="WH-like_DNA-bd_sf"/>
</dbReference>
<sequence length="378" mass="44264">MDQQTNLLMNISVLYRSTQKYYDRNLQDLHLTYAQIPILIMIYENEGISMRDISQIGVYDKGTISKSVKHLEQQGFICVRSSKVDKRNKELYTSDFAKQSMAQVYSIRRDWWQHLMQGIDDVSFRQFLPSYDRMANNAKEYAESIASQLPFFHWQKVSLTHYPHKLSTVLYTAGSNFRCPFDRYPELIFIQEGMKELSRQEIIEYLENRRNVLEAVCIEGGEPMMDPRLSDFLALIKSMGYFVKVTTNGSFPDRLETLIQKKCIDFVSLDIKNSPGQYAKSIGMEHFDIQPIEKTLNILRKDFIDYQIELYLNQEYHTMASLKSLAKWLSGMKKIVLHTDIESLPTVSKQLHNFNPIQIDKIVQLFQEQKLEVEVQAK</sequence>
<dbReference type="Pfam" id="PF04055">
    <property type="entry name" value="Radical_SAM"/>
    <property type="match status" value="1"/>
</dbReference>
<dbReference type="PANTHER" id="PTHR42756:SF1">
    <property type="entry name" value="TRANSCRIPTIONAL REPRESSOR OF EMRAB OPERON"/>
    <property type="match status" value="1"/>
</dbReference>
<dbReference type="Gene3D" id="1.10.10.10">
    <property type="entry name" value="Winged helix-like DNA-binding domain superfamily/Winged helix DNA-binding domain"/>
    <property type="match status" value="1"/>
</dbReference>
<evidence type="ECO:0000256" key="1">
    <source>
        <dbReference type="ARBA" id="ARBA00022691"/>
    </source>
</evidence>
<dbReference type="PROSITE" id="PS50995">
    <property type="entry name" value="HTH_MARR_2"/>
    <property type="match status" value="1"/>
</dbReference>
<keyword evidence="2" id="KW-0479">Metal-binding</keyword>
<dbReference type="InterPro" id="IPR013785">
    <property type="entry name" value="Aldolase_TIM"/>
</dbReference>
<feature type="domain" description="Radical SAM core" evidence="9">
    <location>
        <begin position="161"/>
        <end position="378"/>
    </location>
</feature>
<evidence type="ECO:0000256" key="7">
    <source>
        <dbReference type="ARBA" id="ARBA00023163"/>
    </source>
</evidence>
<dbReference type="PROSITE" id="PS01117">
    <property type="entry name" value="HTH_MARR_1"/>
    <property type="match status" value="1"/>
</dbReference>
<protein>
    <submittedName>
        <fullName evidence="10">Anaerobic ribonucleoside-triphosphate reductase activating protein</fullName>
    </submittedName>
</protein>
<keyword evidence="11" id="KW-1185">Reference proteome</keyword>
<evidence type="ECO:0000256" key="5">
    <source>
        <dbReference type="ARBA" id="ARBA00023015"/>
    </source>
</evidence>
<dbReference type="InterPro" id="IPR012840">
    <property type="entry name" value="NrdG2"/>
</dbReference>
<dbReference type="InterPro" id="IPR023187">
    <property type="entry name" value="Tscrpt_reg_MarR-type_CS"/>
</dbReference>
<dbReference type="PROSITE" id="PS51918">
    <property type="entry name" value="RADICAL_SAM"/>
    <property type="match status" value="1"/>
</dbReference>
<evidence type="ECO:0000313" key="11">
    <source>
        <dbReference type="Proteomes" id="UP000276568"/>
    </source>
</evidence>
<dbReference type="Gene3D" id="3.20.20.70">
    <property type="entry name" value="Aldolase class I"/>
    <property type="match status" value="1"/>
</dbReference>
<evidence type="ECO:0000256" key="6">
    <source>
        <dbReference type="ARBA" id="ARBA00023125"/>
    </source>
</evidence>
<dbReference type="CDD" id="cd01335">
    <property type="entry name" value="Radical_SAM"/>
    <property type="match status" value="1"/>
</dbReference>
<dbReference type="Proteomes" id="UP000276568">
    <property type="component" value="Unassembled WGS sequence"/>
</dbReference>
<dbReference type="GO" id="GO:0003824">
    <property type="term" value="F:catalytic activity"/>
    <property type="evidence" value="ECO:0007669"/>
    <property type="project" value="InterPro"/>
</dbReference>
<dbReference type="InterPro" id="IPR000835">
    <property type="entry name" value="HTH_MarR-typ"/>
</dbReference>
<dbReference type="OrthoDB" id="9782387at2"/>
<keyword evidence="6" id="KW-0238">DNA-binding</keyword>
<keyword evidence="1" id="KW-0949">S-adenosyl-L-methionine</keyword>
<dbReference type="GO" id="GO:0046872">
    <property type="term" value="F:metal ion binding"/>
    <property type="evidence" value="ECO:0007669"/>
    <property type="project" value="UniProtKB-KW"/>
</dbReference>
<dbReference type="SMART" id="SM00347">
    <property type="entry name" value="HTH_MARR"/>
    <property type="match status" value="1"/>
</dbReference>
<keyword evidence="7" id="KW-0804">Transcription</keyword>
<reference evidence="10 11" key="1">
    <citation type="submission" date="2018-11" db="EMBL/GenBank/DDBJ databases">
        <title>Clostridium sp. nov., a member of the family Erysipelotrichaceae isolated from pig faeces.</title>
        <authorList>
            <person name="Chang Y.-H."/>
        </authorList>
    </citation>
    <scope>NUCLEOTIDE SEQUENCE [LARGE SCALE GENOMIC DNA]</scope>
    <source>
        <strain evidence="10 11">YH-panp20</strain>
    </source>
</reference>
<accession>A0A3N0I5C4</accession>
<dbReference type="InterPro" id="IPR036390">
    <property type="entry name" value="WH_DNA-bd_sf"/>
</dbReference>
<evidence type="ECO:0000259" key="9">
    <source>
        <dbReference type="PROSITE" id="PS51918"/>
    </source>
</evidence>
<dbReference type="InterPro" id="IPR007197">
    <property type="entry name" value="rSAM"/>
</dbReference>
<keyword evidence="5" id="KW-0805">Transcription regulation</keyword>
<keyword evidence="3" id="KW-0408">Iron</keyword>
<dbReference type="GO" id="GO:0003700">
    <property type="term" value="F:DNA-binding transcription factor activity"/>
    <property type="evidence" value="ECO:0007669"/>
    <property type="project" value="InterPro"/>
</dbReference>
<dbReference type="EMBL" id="RJQC01000001">
    <property type="protein sequence ID" value="RNM31786.1"/>
    <property type="molecule type" value="Genomic_DNA"/>
</dbReference>
<evidence type="ECO:0000256" key="2">
    <source>
        <dbReference type="ARBA" id="ARBA00022723"/>
    </source>
</evidence>
<keyword evidence="4" id="KW-0411">Iron-sulfur</keyword>
<comment type="caution">
    <text evidence="10">The sequence shown here is derived from an EMBL/GenBank/DDBJ whole genome shotgun (WGS) entry which is preliminary data.</text>
</comment>
<dbReference type="RefSeq" id="WP_128519945.1">
    <property type="nucleotide sequence ID" value="NZ_CAUWBR010000017.1"/>
</dbReference>
<evidence type="ECO:0000256" key="3">
    <source>
        <dbReference type="ARBA" id="ARBA00023004"/>
    </source>
</evidence>
<dbReference type="InterPro" id="IPR058240">
    <property type="entry name" value="rSAM_sf"/>
</dbReference>
<dbReference type="SUPFAM" id="SSF102114">
    <property type="entry name" value="Radical SAM enzymes"/>
    <property type="match status" value="1"/>
</dbReference>
<dbReference type="GO" id="GO:0051536">
    <property type="term" value="F:iron-sulfur cluster binding"/>
    <property type="evidence" value="ECO:0007669"/>
    <property type="project" value="UniProtKB-KW"/>
</dbReference>
<name>A0A3N0I5C4_9FIRM</name>
<dbReference type="NCBIfam" id="TIGR02495">
    <property type="entry name" value="NrdG2"/>
    <property type="match status" value="1"/>
</dbReference>
<dbReference type="PANTHER" id="PTHR42756">
    <property type="entry name" value="TRANSCRIPTIONAL REGULATOR, MARR"/>
    <property type="match status" value="1"/>
</dbReference>
<proteinExistence type="predicted"/>
<dbReference type="Pfam" id="PF12802">
    <property type="entry name" value="MarR_2"/>
    <property type="match status" value="1"/>
</dbReference>
<dbReference type="SUPFAM" id="SSF46785">
    <property type="entry name" value="Winged helix' DNA-binding domain"/>
    <property type="match status" value="1"/>
</dbReference>
<organism evidence="10 11">
    <name type="scientific">Absicoccus porci</name>
    <dbReference type="NCBI Taxonomy" id="2486576"/>
    <lineage>
        <taxon>Bacteria</taxon>
        <taxon>Bacillati</taxon>
        <taxon>Bacillota</taxon>
        <taxon>Erysipelotrichia</taxon>
        <taxon>Erysipelotrichales</taxon>
        <taxon>Erysipelotrichaceae</taxon>
        <taxon>Absicoccus</taxon>
    </lineage>
</organism>
<evidence type="ECO:0000259" key="8">
    <source>
        <dbReference type="PROSITE" id="PS50995"/>
    </source>
</evidence>
<gene>
    <name evidence="10" type="ORF">EDX97_04330</name>
</gene>
<dbReference type="AlphaFoldDB" id="A0A3N0I5C4"/>